<dbReference type="GO" id="GO:0046872">
    <property type="term" value="F:metal ion binding"/>
    <property type="evidence" value="ECO:0007669"/>
    <property type="project" value="UniProtKB-KW"/>
</dbReference>
<evidence type="ECO:0000256" key="1">
    <source>
        <dbReference type="ARBA" id="ARBA00022723"/>
    </source>
</evidence>
<comment type="cofactor">
    <cofactor evidence="3">
        <name>a divalent metal cation</name>
        <dbReference type="ChEBI" id="CHEBI:60240"/>
    </cofactor>
    <text evidence="3">Binds 2 divalent metal cations per subunit. Site 1 may preferentially bind zinc ions, while site 2 has a preference for magnesium and/or manganese ions.</text>
</comment>
<feature type="compositionally biased region" description="Polar residues" evidence="4">
    <location>
        <begin position="566"/>
        <end position="580"/>
    </location>
</feature>
<dbReference type="STRING" id="436010.A0A166WGW6"/>
<sequence>MDFSSVHGRRRSVDVGGLALALGNQGLGHGWGGWEEREKGEVRYAELLSQMFTETQSAVNNHYVQLPPFDIPTDIRERLIVSLDSWNFEPHKLPDEEVLYCSMLLFEILFRIEGMDAAIGMSLNRISGFLRHLRTIYRRRNSYHNFQHALDVLQATQMFLSAAGRVPPMAVLLRGDGRTWRPDKTTGSDLLIDCMDNLDIFTLYVAAIGHDVGHPGFTNVFMKNAQTPLSVVYDDKSALEQMHYAILLQLMRVNGMGELLDRPQSGIHVRKLLSAVVLATDMSVHFEFMKNFGLLVEGVDSLPADRTTLVCQALIKCADISNPSRPHGVSQHWASALSEEWSSQVQLEEHFHLPSTVNPSTNPLAQAKSQIFFITTFAKPLLDLTAKAIPQLDHFAKQCTSNLQTWETRASEVVATSDEVTSDVPEALLVQPGLLEDFFTAFPMALPTRLVAPDVLAEPSSVWHRPEMSSSSSLSSETSYAQSDANPRTLSYNLPISVSCAPGSPGLPSPCDSVGSSILSPRSDQFFASTPQRPPSASGNTTGTSDASNAIRAAYHASVRKKKSLNRNSWNPMSYTDTGPSPSPMSPRLQDSGLLSPHVPVRTVSLDP</sequence>
<dbReference type="InterPro" id="IPR036971">
    <property type="entry name" value="PDEase_catalytic_dom_sf"/>
</dbReference>
<name>A0A166WGW6_9AGAM</name>
<accession>A0A166WGW6</accession>
<keyword evidence="1 3" id="KW-0479">Metal-binding</keyword>
<gene>
    <name evidence="6" type="ORF">FIBSPDRAFT_915872</name>
</gene>
<dbReference type="GO" id="GO:0007165">
    <property type="term" value="P:signal transduction"/>
    <property type="evidence" value="ECO:0007669"/>
    <property type="project" value="InterPro"/>
</dbReference>
<keyword evidence="2 3" id="KW-0378">Hydrolase</keyword>
<keyword evidence="7" id="KW-1185">Reference proteome</keyword>
<feature type="domain" description="PDEase" evidence="5">
    <location>
        <begin position="59"/>
        <end position="413"/>
    </location>
</feature>
<evidence type="ECO:0000313" key="6">
    <source>
        <dbReference type="EMBL" id="KZP33743.1"/>
    </source>
</evidence>
<evidence type="ECO:0000256" key="2">
    <source>
        <dbReference type="ARBA" id="ARBA00022801"/>
    </source>
</evidence>
<evidence type="ECO:0000313" key="7">
    <source>
        <dbReference type="Proteomes" id="UP000076532"/>
    </source>
</evidence>
<feature type="compositionally biased region" description="Low complexity" evidence="4">
    <location>
        <begin position="469"/>
        <end position="483"/>
    </location>
</feature>
<dbReference type="PROSITE" id="PS51845">
    <property type="entry name" value="PDEASE_I_2"/>
    <property type="match status" value="1"/>
</dbReference>
<dbReference type="EMBL" id="KV417481">
    <property type="protein sequence ID" value="KZP33743.1"/>
    <property type="molecule type" value="Genomic_DNA"/>
</dbReference>
<dbReference type="InterPro" id="IPR003607">
    <property type="entry name" value="HD/PDEase_dom"/>
</dbReference>
<dbReference type="GO" id="GO:0004114">
    <property type="term" value="F:3',5'-cyclic-nucleotide phosphodiesterase activity"/>
    <property type="evidence" value="ECO:0007669"/>
    <property type="project" value="InterPro"/>
</dbReference>
<reference evidence="6 7" key="1">
    <citation type="journal article" date="2016" name="Mol. Biol. Evol.">
        <title>Comparative Genomics of Early-Diverging Mushroom-Forming Fungi Provides Insights into the Origins of Lignocellulose Decay Capabilities.</title>
        <authorList>
            <person name="Nagy L.G."/>
            <person name="Riley R."/>
            <person name="Tritt A."/>
            <person name="Adam C."/>
            <person name="Daum C."/>
            <person name="Floudas D."/>
            <person name="Sun H."/>
            <person name="Yadav J.S."/>
            <person name="Pangilinan J."/>
            <person name="Larsson K.H."/>
            <person name="Matsuura K."/>
            <person name="Barry K."/>
            <person name="Labutti K."/>
            <person name="Kuo R."/>
            <person name="Ohm R.A."/>
            <person name="Bhattacharya S.S."/>
            <person name="Shirouzu T."/>
            <person name="Yoshinaga Y."/>
            <person name="Martin F.M."/>
            <person name="Grigoriev I.V."/>
            <person name="Hibbett D.S."/>
        </authorList>
    </citation>
    <scope>NUCLEOTIDE SEQUENCE [LARGE SCALE GENOMIC DNA]</scope>
    <source>
        <strain evidence="6 7">CBS 109695</strain>
    </source>
</reference>
<dbReference type="SMART" id="SM00471">
    <property type="entry name" value="HDc"/>
    <property type="match status" value="1"/>
</dbReference>
<comment type="similarity">
    <text evidence="3">Belongs to the cyclic nucleotide phosphodiesterase family.</text>
</comment>
<evidence type="ECO:0000256" key="3">
    <source>
        <dbReference type="RuleBase" id="RU363067"/>
    </source>
</evidence>
<dbReference type="InterPro" id="IPR002073">
    <property type="entry name" value="PDEase_catalytic_dom"/>
</dbReference>
<dbReference type="PROSITE" id="PS00126">
    <property type="entry name" value="PDEASE_I_1"/>
    <property type="match status" value="1"/>
</dbReference>
<dbReference type="InterPro" id="IPR023174">
    <property type="entry name" value="PDEase_CS"/>
</dbReference>
<evidence type="ECO:0000259" key="5">
    <source>
        <dbReference type="PROSITE" id="PS51845"/>
    </source>
</evidence>
<dbReference type="SUPFAM" id="SSF109604">
    <property type="entry name" value="HD-domain/PDEase-like"/>
    <property type="match status" value="1"/>
</dbReference>
<dbReference type="Gene3D" id="1.10.1300.10">
    <property type="entry name" value="3'5'-cyclic nucleotide phosphodiesterase, catalytic domain"/>
    <property type="match status" value="1"/>
</dbReference>
<dbReference type="CDD" id="cd00077">
    <property type="entry name" value="HDc"/>
    <property type="match status" value="1"/>
</dbReference>
<evidence type="ECO:0000256" key="4">
    <source>
        <dbReference type="SAM" id="MobiDB-lite"/>
    </source>
</evidence>
<dbReference type="Pfam" id="PF00233">
    <property type="entry name" value="PDEase_I"/>
    <property type="match status" value="1"/>
</dbReference>
<feature type="compositionally biased region" description="Polar residues" evidence="4">
    <location>
        <begin position="522"/>
        <end position="548"/>
    </location>
</feature>
<dbReference type="EC" id="3.1.4.-" evidence="3"/>
<dbReference type="Proteomes" id="UP000076532">
    <property type="component" value="Unassembled WGS sequence"/>
</dbReference>
<feature type="region of interest" description="Disordered" evidence="4">
    <location>
        <begin position="522"/>
        <end position="608"/>
    </location>
</feature>
<feature type="region of interest" description="Disordered" evidence="4">
    <location>
        <begin position="462"/>
        <end position="486"/>
    </location>
</feature>
<dbReference type="OrthoDB" id="546632at2759"/>
<organism evidence="6 7">
    <name type="scientific">Athelia psychrophila</name>
    <dbReference type="NCBI Taxonomy" id="1759441"/>
    <lineage>
        <taxon>Eukaryota</taxon>
        <taxon>Fungi</taxon>
        <taxon>Dikarya</taxon>
        <taxon>Basidiomycota</taxon>
        <taxon>Agaricomycotina</taxon>
        <taxon>Agaricomycetes</taxon>
        <taxon>Agaricomycetidae</taxon>
        <taxon>Atheliales</taxon>
        <taxon>Atheliaceae</taxon>
        <taxon>Athelia</taxon>
    </lineage>
</organism>
<dbReference type="PANTHER" id="PTHR11347">
    <property type="entry name" value="CYCLIC NUCLEOTIDE PHOSPHODIESTERASE"/>
    <property type="match status" value="1"/>
</dbReference>
<dbReference type="AlphaFoldDB" id="A0A166WGW6"/>
<proteinExistence type="inferred from homology"/>
<protein>
    <recommendedName>
        <fullName evidence="3">Phosphodiesterase</fullName>
        <ecNumber evidence="3">3.1.4.-</ecNumber>
    </recommendedName>
</protein>